<evidence type="ECO:0000256" key="1">
    <source>
        <dbReference type="ARBA" id="ARBA00022679"/>
    </source>
</evidence>
<dbReference type="STRING" id="1802301.A2664_00850"/>
<reference evidence="3 4" key="1">
    <citation type="journal article" date="2016" name="Nat. Commun.">
        <title>Thousands of microbial genomes shed light on interconnected biogeochemical processes in an aquifer system.</title>
        <authorList>
            <person name="Anantharaman K."/>
            <person name="Brown C.T."/>
            <person name="Hug L.A."/>
            <person name="Sharon I."/>
            <person name="Castelle C.J."/>
            <person name="Probst A.J."/>
            <person name="Thomas B.C."/>
            <person name="Singh A."/>
            <person name="Wilkins M.J."/>
            <person name="Karaoz U."/>
            <person name="Brodie E.L."/>
            <person name="Williams K.H."/>
            <person name="Hubbard S.S."/>
            <person name="Banfield J.F."/>
        </authorList>
    </citation>
    <scope>NUCLEOTIDE SEQUENCE [LARGE SCALE GENOMIC DNA]</scope>
</reference>
<dbReference type="Proteomes" id="UP000178873">
    <property type="component" value="Unassembled WGS sequence"/>
</dbReference>
<protein>
    <recommendedName>
        <fullName evidence="2">N-acetyltransferase domain-containing protein</fullName>
    </recommendedName>
</protein>
<evidence type="ECO:0000259" key="2">
    <source>
        <dbReference type="PROSITE" id="PS51186"/>
    </source>
</evidence>
<dbReference type="GO" id="GO:0008080">
    <property type="term" value="F:N-acetyltransferase activity"/>
    <property type="evidence" value="ECO:0007669"/>
    <property type="project" value="InterPro"/>
</dbReference>
<dbReference type="AlphaFoldDB" id="A0A1G2M3L8"/>
<dbReference type="PROSITE" id="PS51186">
    <property type="entry name" value="GNAT"/>
    <property type="match status" value="1"/>
</dbReference>
<dbReference type="InterPro" id="IPR016181">
    <property type="entry name" value="Acyl_CoA_acyltransferase"/>
</dbReference>
<dbReference type="Gene3D" id="3.40.630.30">
    <property type="match status" value="1"/>
</dbReference>
<dbReference type="Pfam" id="PF13673">
    <property type="entry name" value="Acetyltransf_10"/>
    <property type="match status" value="1"/>
</dbReference>
<dbReference type="InterPro" id="IPR000182">
    <property type="entry name" value="GNAT_dom"/>
</dbReference>
<proteinExistence type="predicted"/>
<keyword evidence="1" id="KW-0808">Transferase</keyword>
<dbReference type="PANTHER" id="PTHR13947">
    <property type="entry name" value="GNAT FAMILY N-ACETYLTRANSFERASE"/>
    <property type="match status" value="1"/>
</dbReference>
<gene>
    <name evidence="3" type="ORF">A2664_00850</name>
</gene>
<accession>A0A1G2M3L8</accession>
<organism evidence="3 4">
    <name type="scientific">Candidatus Taylorbacteria bacterium RIFCSPHIGHO2_01_FULL_46_22b</name>
    <dbReference type="NCBI Taxonomy" id="1802301"/>
    <lineage>
        <taxon>Bacteria</taxon>
        <taxon>Candidatus Tayloriibacteriota</taxon>
    </lineage>
</organism>
<name>A0A1G2M3L8_9BACT</name>
<comment type="caution">
    <text evidence="3">The sequence shown here is derived from an EMBL/GenBank/DDBJ whole genome shotgun (WGS) entry which is preliminary data.</text>
</comment>
<evidence type="ECO:0000313" key="4">
    <source>
        <dbReference type="Proteomes" id="UP000178873"/>
    </source>
</evidence>
<dbReference type="EMBL" id="MHRF01000005">
    <property type="protein sequence ID" value="OHA18477.1"/>
    <property type="molecule type" value="Genomic_DNA"/>
</dbReference>
<feature type="domain" description="N-acetyltransferase" evidence="2">
    <location>
        <begin position="33"/>
        <end position="183"/>
    </location>
</feature>
<evidence type="ECO:0000313" key="3">
    <source>
        <dbReference type="EMBL" id="OHA18477.1"/>
    </source>
</evidence>
<dbReference type="InterPro" id="IPR050769">
    <property type="entry name" value="NAT_camello-type"/>
</dbReference>
<sequence length="186" mass="21032">MVEELSEQPKIVISTPSAEDAVGIQNVFYQTWLDTYPNEEVGITRDDVEDRFKDSFSAEILQQRTENLLNPPSGQKFLVAKVGSEVVGVCRVQRGNNSHELQGLYVLPEYQGQGVGKLLWQEALEFLGTDKDIFVRAASYNKQAISFYEKLGFKSTGRQFSEERFKMKSGNIIPEIEMVLKASEIN</sequence>
<dbReference type="PANTHER" id="PTHR13947:SF37">
    <property type="entry name" value="LD18367P"/>
    <property type="match status" value="1"/>
</dbReference>
<dbReference type="SUPFAM" id="SSF55729">
    <property type="entry name" value="Acyl-CoA N-acyltransferases (Nat)"/>
    <property type="match status" value="1"/>
</dbReference>
<dbReference type="CDD" id="cd04301">
    <property type="entry name" value="NAT_SF"/>
    <property type="match status" value="1"/>
</dbReference>